<evidence type="ECO:0000313" key="5">
    <source>
        <dbReference type="Ensembl" id="ENSSSCP00070030355.1"/>
    </source>
</evidence>
<dbReference type="Proteomes" id="UP000314985">
    <property type="component" value="Chromosome 12"/>
</dbReference>
<sequence>MVPCGGSSRLRSEGGGERRVRGSFVQQRGGRLAGACGTPLQWGARQRSPGLLLFWSPLPPAGPTRRASSAAPIPLGLVGAALSSVTLYTRKLAGTMGKKQNKKKVEEVLEEEEEEYVVEKVLDRRVVKGKVEYLLKWKGFSDEDNTWEPEENLDCPDLIAEFLQSQKTAHETDKSEGGKRKADSDSEDKGEESKPKKKKEESEKPRGFARGLEPERIIGATDSSGELMFLMKCRSECILTMWFVIAPKLLFLTDFKIPVDGVPLWHREVRIRHCHCCGALWSLLWCGFYLWPRNFHKPWAGPKQNKSQLTLTNPALFTVCIATGQPGQLWGLALGHRPGFSYCFSH</sequence>
<feature type="compositionally biased region" description="Basic and acidic residues" evidence="3">
    <location>
        <begin position="10"/>
        <end position="20"/>
    </location>
</feature>
<dbReference type="Ensembl" id="ENSSSCT00070036308.1">
    <property type="protein sequence ID" value="ENSSSCP00070030355.1"/>
    <property type="gene ID" value="ENSSSCG00070018400.1"/>
</dbReference>
<dbReference type="Pfam" id="PF00385">
    <property type="entry name" value="Chromo"/>
    <property type="match status" value="1"/>
</dbReference>
<evidence type="ECO:0000256" key="1">
    <source>
        <dbReference type="ARBA" id="ARBA00004123"/>
    </source>
</evidence>
<dbReference type="Proteomes" id="UP000694725">
    <property type="component" value="Unplaced"/>
</dbReference>
<dbReference type="Ensembl" id="ENSSSCT00065071398.1">
    <property type="protein sequence ID" value="ENSSSCP00065031121.1"/>
    <property type="gene ID" value="ENSSSCG00065052134.1"/>
</dbReference>
<keyword evidence="2" id="KW-0539">Nucleus</keyword>
<reference evidence="5" key="2">
    <citation type="submission" date="2025-05" db="UniProtKB">
        <authorList>
            <consortium name="Ensembl"/>
        </authorList>
    </citation>
    <scope>IDENTIFICATION</scope>
</reference>
<name>A0A8D0JJ60_PIG</name>
<proteinExistence type="predicted"/>
<evidence type="ECO:0000259" key="4">
    <source>
        <dbReference type="PROSITE" id="PS50013"/>
    </source>
</evidence>
<dbReference type="FunFam" id="2.40.50.40:FF:000007">
    <property type="entry name" value="Chromobox protein homolog 1"/>
    <property type="match status" value="1"/>
</dbReference>
<dbReference type="InterPro" id="IPR023780">
    <property type="entry name" value="Chromo_domain"/>
</dbReference>
<evidence type="ECO:0000313" key="6">
    <source>
        <dbReference type="Proteomes" id="UP000314985"/>
    </source>
</evidence>
<dbReference type="InterPro" id="IPR017984">
    <property type="entry name" value="Chromo_dom_subgr"/>
</dbReference>
<comment type="subcellular location">
    <subcellularLocation>
        <location evidence="1">Nucleus</location>
    </subcellularLocation>
</comment>
<feature type="region of interest" description="Disordered" evidence="3">
    <location>
        <begin position="167"/>
        <end position="207"/>
    </location>
</feature>
<evidence type="ECO:0000256" key="2">
    <source>
        <dbReference type="ARBA" id="ARBA00023242"/>
    </source>
</evidence>
<accession>A0A8D0JJ60</accession>
<gene>
    <name evidence="5" type="primary">CBX1</name>
</gene>
<dbReference type="InterPro" id="IPR016197">
    <property type="entry name" value="Chromo-like_dom_sf"/>
</dbReference>
<dbReference type="Ensembl" id="ENSSSCT00035044289.1">
    <property type="protein sequence ID" value="ENSSSCP00035017746.1"/>
    <property type="gene ID" value="ENSSSCG00035033421.1"/>
</dbReference>
<dbReference type="PRINTS" id="PR00504">
    <property type="entry name" value="CHROMODOMAIN"/>
</dbReference>
<dbReference type="Gene3D" id="2.40.50.40">
    <property type="match status" value="2"/>
</dbReference>
<feature type="domain" description="Chromo" evidence="4">
    <location>
        <begin position="116"/>
        <end position="174"/>
    </location>
</feature>
<dbReference type="Proteomes" id="UP000694720">
    <property type="component" value="Unplaced"/>
</dbReference>
<feature type="region of interest" description="Disordered" evidence="3">
    <location>
        <begin position="1"/>
        <end position="26"/>
    </location>
</feature>
<protein>
    <submittedName>
        <fullName evidence="5">Chromobox 1</fullName>
    </submittedName>
</protein>
<dbReference type="Ensembl" id="ENSSSCT00045062019.1">
    <property type="protein sequence ID" value="ENSSSCP00045043620.1"/>
    <property type="gene ID" value="ENSSSCG00045036110.1"/>
</dbReference>
<dbReference type="SUPFAM" id="SSF54160">
    <property type="entry name" value="Chromo domain-like"/>
    <property type="match status" value="2"/>
</dbReference>
<dbReference type="PROSITE" id="PS50013">
    <property type="entry name" value="CHROMO_2"/>
    <property type="match status" value="1"/>
</dbReference>
<feature type="compositionally biased region" description="Basic and acidic residues" evidence="3">
    <location>
        <begin position="191"/>
        <end position="207"/>
    </location>
</feature>
<feature type="compositionally biased region" description="Basic and acidic residues" evidence="3">
    <location>
        <begin position="168"/>
        <end position="184"/>
    </location>
</feature>
<dbReference type="CDD" id="cd18650">
    <property type="entry name" value="CD_HP1beta_Cbx1"/>
    <property type="match status" value="1"/>
</dbReference>
<dbReference type="PROSITE" id="PS00598">
    <property type="entry name" value="CHROMO_1"/>
    <property type="match status" value="1"/>
</dbReference>
<dbReference type="PANTHER" id="PTHR22812">
    <property type="entry name" value="CHROMOBOX PROTEIN"/>
    <property type="match status" value="1"/>
</dbReference>
<organism evidence="5 6">
    <name type="scientific">Sus scrofa</name>
    <name type="common">Pig</name>
    <dbReference type="NCBI Taxonomy" id="9823"/>
    <lineage>
        <taxon>Eukaryota</taxon>
        <taxon>Metazoa</taxon>
        <taxon>Chordata</taxon>
        <taxon>Craniata</taxon>
        <taxon>Vertebrata</taxon>
        <taxon>Euteleostomi</taxon>
        <taxon>Mammalia</taxon>
        <taxon>Eutheria</taxon>
        <taxon>Laurasiatheria</taxon>
        <taxon>Artiodactyla</taxon>
        <taxon>Suina</taxon>
        <taxon>Suidae</taxon>
        <taxon>Sus</taxon>
    </lineage>
</organism>
<dbReference type="AlphaFoldDB" id="A0A8D0JJ60"/>
<dbReference type="InterPro" id="IPR023779">
    <property type="entry name" value="Chromodomain_CS"/>
</dbReference>
<dbReference type="GO" id="GO:0005634">
    <property type="term" value="C:nucleus"/>
    <property type="evidence" value="ECO:0007669"/>
    <property type="project" value="UniProtKB-SubCell"/>
</dbReference>
<dbReference type="SMART" id="SM00298">
    <property type="entry name" value="CHROMO"/>
    <property type="match status" value="1"/>
</dbReference>
<dbReference type="InterPro" id="IPR051219">
    <property type="entry name" value="Heterochromatin_chromo-domain"/>
</dbReference>
<reference evidence="5 6" key="1">
    <citation type="submission" date="2017-08" db="EMBL/GenBank/DDBJ databases">
        <title>USMARCv1.0.</title>
        <authorList>
            <person name="Hannum G.I."/>
            <person name="Koren S."/>
            <person name="Schroeder S.G."/>
            <person name="Chin S.C."/>
            <person name="Nonneman D.J."/>
            <person name="Becker S.A."/>
            <person name="Rosen B.D."/>
            <person name="Bickhart D.M."/>
            <person name="Putnam N.H."/>
            <person name="Green R.E."/>
            <person name="Tuggle C.K."/>
            <person name="Liu H."/>
            <person name="Rohrer G.A."/>
            <person name="Warr A."/>
            <person name="Hall R."/>
            <person name="Kim K."/>
            <person name="Hume D.A."/>
            <person name="Talbot R."/>
            <person name="Chow W."/>
            <person name="Howe K."/>
            <person name="Schwartz A.S."/>
            <person name="Watson M."/>
            <person name="Archibald A.L."/>
            <person name="Phillippy A.M."/>
            <person name="Smith T.P.L."/>
        </authorList>
    </citation>
    <scope>NUCLEOTIDE SEQUENCE [LARGE SCALE GENOMIC DNA]</scope>
</reference>
<dbReference type="Proteomes" id="UP000694728">
    <property type="component" value="Unplaced"/>
</dbReference>
<evidence type="ECO:0000256" key="3">
    <source>
        <dbReference type="SAM" id="MobiDB-lite"/>
    </source>
</evidence>
<dbReference type="InterPro" id="IPR000953">
    <property type="entry name" value="Chromo/chromo_shadow_dom"/>
</dbReference>